<keyword evidence="1" id="KW-0812">Transmembrane</keyword>
<reference evidence="2" key="2">
    <citation type="journal article" date="2016" name="Fungal Biol.">
        <title>Ochratoxin A production by Penicillium thymicola.</title>
        <authorList>
            <person name="Nguyen H.D.T."/>
            <person name="McMullin D.R."/>
            <person name="Ponomareva E."/>
            <person name="Riley R."/>
            <person name="Pomraning K.R."/>
            <person name="Baker S.E."/>
            <person name="Seifert K.A."/>
        </authorList>
    </citation>
    <scope>NUCLEOTIDE SEQUENCE</scope>
    <source>
        <strain evidence="2">DAOM 180753</strain>
    </source>
</reference>
<proteinExistence type="predicted"/>
<comment type="caution">
    <text evidence="2">The sequence shown here is derived from an EMBL/GenBank/DDBJ whole genome shotgun (WGS) entry which is preliminary data.</text>
</comment>
<keyword evidence="1" id="KW-1133">Transmembrane helix</keyword>
<evidence type="ECO:0000313" key="3">
    <source>
        <dbReference type="Proteomes" id="UP001227192"/>
    </source>
</evidence>
<protein>
    <submittedName>
        <fullName evidence="2">Uncharacterized protein</fullName>
    </submittedName>
</protein>
<feature type="non-terminal residue" evidence="2">
    <location>
        <position position="1"/>
    </location>
</feature>
<dbReference type="AlphaFoldDB" id="A0AAI9TD92"/>
<evidence type="ECO:0000313" key="2">
    <source>
        <dbReference type="EMBL" id="KAJ9485212.1"/>
    </source>
</evidence>
<accession>A0AAI9TD92</accession>
<feature type="transmembrane region" description="Helical" evidence="1">
    <location>
        <begin position="7"/>
        <end position="29"/>
    </location>
</feature>
<organism evidence="2 3">
    <name type="scientific">Penicillium thymicola</name>
    <dbReference type="NCBI Taxonomy" id="293382"/>
    <lineage>
        <taxon>Eukaryota</taxon>
        <taxon>Fungi</taxon>
        <taxon>Dikarya</taxon>
        <taxon>Ascomycota</taxon>
        <taxon>Pezizomycotina</taxon>
        <taxon>Eurotiomycetes</taxon>
        <taxon>Eurotiomycetidae</taxon>
        <taxon>Eurotiales</taxon>
        <taxon>Aspergillaceae</taxon>
        <taxon>Penicillium</taxon>
    </lineage>
</organism>
<reference evidence="2" key="1">
    <citation type="submission" date="2015-06" db="EMBL/GenBank/DDBJ databases">
        <authorList>
            <person name="Nguyen H."/>
        </authorList>
    </citation>
    <scope>NUCLEOTIDE SEQUENCE</scope>
    <source>
        <strain evidence="2">DAOM 180753</strain>
    </source>
</reference>
<dbReference type="EMBL" id="LACB01000279">
    <property type="protein sequence ID" value="KAJ9485212.1"/>
    <property type="molecule type" value="Genomic_DNA"/>
</dbReference>
<sequence length="30" mass="3249">FSGPGGFCTLLCMVQDVTLTLSLFLILLFV</sequence>
<name>A0AAI9TD92_PENTH</name>
<evidence type="ECO:0000256" key="1">
    <source>
        <dbReference type="SAM" id="Phobius"/>
    </source>
</evidence>
<dbReference type="Proteomes" id="UP001227192">
    <property type="component" value="Unassembled WGS sequence"/>
</dbReference>
<keyword evidence="1" id="KW-0472">Membrane</keyword>
<keyword evidence="3" id="KW-1185">Reference proteome</keyword>
<gene>
    <name evidence="2" type="ORF">VN97_g8146</name>
</gene>